<dbReference type="GO" id="GO:0005829">
    <property type="term" value="C:cytosol"/>
    <property type="evidence" value="ECO:0007669"/>
    <property type="project" value="Ensembl"/>
</dbReference>
<dbReference type="CTD" id="23035"/>
<dbReference type="Pfam" id="PF00481">
    <property type="entry name" value="PP2C"/>
    <property type="match status" value="1"/>
</dbReference>
<evidence type="ECO:0000256" key="3">
    <source>
        <dbReference type="ARBA" id="ARBA00022737"/>
    </source>
</evidence>
<feature type="domain" description="PPM-type phosphatase" evidence="7">
    <location>
        <begin position="817"/>
        <end position="1065"/>
    </location>
</feature>
<dbReference type="GO" id="GO:0016020">
    <property type="term" value="C:membrane"/>
    <property type="evidence" value="ECO:0007669"/>
    <property type="project" value="UniProtKB-SubCell"/>
</dbReference>
<dbReference type="InParanoid" id="E1BMD4"/>
<evidence type="ECO:0000259" key="6">
    <source>
        <dbReference type="PROSITE" id="PS50003"/>
    </source>
</evidence>
<dbReference type="InterPro" id="IPR050216">
    <property type="entry name" value="LRR_domain-containing"/>
</dbReference>
<dbReference type="InterPro" id="IPR001849">
    <property type="entry name" value="PH_domain"/>
</dbReference>
<dbReference type="OMA" id="WERNMWF"/>
<dbReference type="InterPro" id="IPR032675">
    <property type="entry name" value="LRR_dom_sf"/>
</dbReference>
<dbReference type="Pfam" id="PF13855">
    <property type="entry name" value="LRR_8"/>
    <property type="match status" value="2"/>
</dbReference>
<dbReference type="Pfam" id="PF23010">
    <property type="entry name" value="RA_3"/>
    <property type="match status" value="1"/>
</dbReference>
<dbReference type="VEuPathDB" id="HostDB:ENSBTAG00000007545"/>
<dbReference type="GO" id="GO:0005634">
    <property type="term" value="C:nucleus"/>
    <property type="evidence" value="ECO:0007669"/>
    <property type="project" value="UniProtKB-SubCell"/>
</dbReference>
<dbReference type="SUPFAM" id="SSF52058">
    <property type="entry name" value="L domain-like"/>
    <property type="match status" value="2"/>
</dbReference>
<dbReference type="GO" id="GO:0035556">
    <property type="term" value="P:intracellular signal transduction"/>
    <property type="evidence" value="ECO:0000318"/>
    <property type="project" value="GO_Central"/>
</dbReference>
<feature type="region of interest" description="Disordered" evidence="5">
    <location>
        <begin position="1092"/>
        <end position="1186"/>
    </location>
</feature>
<evidence type="ECO:0000256" key="1">
    <source>
        <dbReference type="ARBA" id="ARBA00022614"/>
    </source>
</evidence>
<dbReference type="SMART" id="SM00332">
    <property type="entry name" value="PP2Cc"/>
    <property type="match status" value="1"/>
</dbReference>
<dbReference type="GO" id="GO:0046872">
    <property type="term" value="F:metal ion binding"/>
    <property type="evidence" value="ECO:0007669"/>
    <property type="project" value="UniProtKB-KW"/>
</dbReference>
<feature type="compositionally biased region" description="Basic and acidic residues" evidence="5">
    <location>
        <begin position="1324"/>
        <end position="1338"/>
    </location>
</feature>
<dbReference type="Gene3D" id="3.60.40.10">
    <property type="entry name" value="PPM-type phosphatase domain"/>
    <property type="match status" value="1"/>
</dbReference>
<dbReference type="SUPFAM" id="SSF81606">
    <property type="entry name" value="PP2C-like"/>
    <property type="match status" value="1"/>
</dbReference>
<dbReference type="Proteomes" id="UP000009136">
    <property type="component" value="Chromosome 18"/>
</dbReference>
<dbReference type="Ensembl" id="ENSBTAT00000061006.5">
    <property type="protein sequence ID" value="ENSBTAP00000053245.4"/>
    <property type="gene ID" value="ENSBTAG00000007545.9"/>
</dbReference>
<dbReference type="SMART" id="SM00364">
    <property type="entry name" value="LRR_BAC"/>
    <property type="match status" value="12"/>
</dbReference>
<dbReference type="CDD" id="cd17241">
    <property type="entry name" value="RA_PHLPP2"/>
    <property type="match status" value="1"/>
</dbReference>
<feature type="region of interest" description="Disordered" evidence="5">
    <location>
        <begin position="1"/>
        <end position="27"/>
    </location>
</feature>
<keyword evidence="3" id="KW-0677">Repeat</keyword>
<dbReference type="SMART" id="SM00369">
    <property type="entry name" value="LRR_TYP"/>
    <property type="match status" value="12"/>
</dbReference>
<dbReference type="CDD" id="cd13322">
    <property type="entry name" value="PH_PHLPP-like"/>
    <property type="match status" value="1"/>
</dbReference>
<dbReference type="Bgee" id="ENSBTAG00000007545">
    <property type="expression patterns" value="Expressed in granulosa cell and 94 other cell types or tissues"/>
</dbReference>
<dbReference type="GO" id="GO:0004722">
    <property type="term" value="F:protein serine/threonine phosphatase activity"/>
    <property type="evidence" value="ECO:0007669"/>
    <property type="project" value="UniProtKB-EC"/>
</dbReference>
<evidence type="ECO:0000256" key="4">
    <source>
        <dbReference type="ARBA" id="ARBA00047761"/>
    </source>
</evidence>
<reference evidence="8" key="2">
    <citation type="submission" date="2025-08" db="UniProtKB">
        <authorList>
            <consortium name="Ensembl"/>
        </authorList>
    </citation>
    <scope>IDENTIFICATION</scope>
    <source>
        <strain evidence="8">Hereford</strain>
    </source>
</reference>
<dbReference type="GO" id="GO:0072686">
    <property type="term" value="C:mitotic spindle"/>
    <property type="evidence" value="ECO:0007669"/>
    <property type="project" value="Ensembl"/>
</dbReference>
<evidence type="ECO:0000256" key="2">
    <source>
        <dbReference type="ARBA" id="ARBA00022723"/>
    </source>
</evidence>
<dbReference type="FunCoup" id="E1BMD4">
    <property type="interactions" value="1221"/>
</dbReference>
<dbReference type="InterPro" id="IPR055071">
    <property type="entry name" value="RA_PHLPP-like"/>
</dbReference>
<feature type="compositionally biased region" description="Low complexity" evidence="5">
    <location>
        <begin position="1101"/>
        <end position="1129"/>
    </location>
</feature>
<dbReference type="InterPro" id="IPR003591">
    <property type="entry name" value="Leu-rich_rpt_typical-subtyp"/>
</dbReference>
<keyword evidence="2" id="KW-0479">Metal-binding</keyword>
<name>E1BMD4_BOVIN</name>
<accession>E1BMD4</accession>
<dbReference type="VGNC" id="VGNC:32841">
    <property type="gene designation" value="PHLPP2"/>
</dbReference>
<dbReference type="PROSITE" id="PS51746">
    <property type="entry name" value="PPM_2"/>
    <property type="match status" value="1"/>
</dbReference>
<dbReference type="InterPro" id="IPR001932">
    <property type="entry name" value="PPM-type_phosphatase-like_dom"/>
</dbReference>
<dbReference type="GlyGen" id="E1BMD4">
    <property type="glycosylation" value="1 site"/>
</dbReference>
<dbReference type="InterPro" id="IPR001611">
    <property type="entry name" value="Leu-rich_rpt"/>
</dbReference>
<reference evidence="8" key="3">
    <citation type="submission" date="2025-09" db="UniProtKB">
        <authorList>
            <consortium name="Ensembl"/>
        </authorList>
    </citation>
    <scope>IDENTIFICATION</scope>
    <source>
        <strain evidence="8">Hereford</strain>
    </source>
</reference>
<sequence length="1355" mass="150134">MGEVEPGPAGPLEPPEPPEAPASRRPGGIRVLKRNMKRNGSRNCLNRRSRFGSRERDWLREDVKRGCVYLYGADTTTATTTTTSSASSSSSDLHLVLCTVETPASEICAGEGRESLYLQLHGDLVSRRLEPTERPLQIVYDYLSRLGFDDPARIQEEAANPDLGCMLRFYGEKPCQMDHLDRILLSGIYNVRKGKTQLHKWAERLVVLCGTCLIVSSVKDCQTGKMHILPLVGGKVEEVKRRQYSLAFSSAGAQAQTYLVSFETLAEYQRWQRQASKVVSQRISTVDLSCHSLEEVPEHLFYSQDITYLNLRHNFMQLERPGGLDTFYKFSQLKGLNLSHNKLGSFPVLLCEIPTLTELNLSCNGFHDLPSQIGSLLNLQTLCLDGNFLTALPEELGNLQQLSSLGISFNNFSQIPEVYEKLTMLDKVFMAGNRVEVLNLGVLKRMSHVKHVDLRMNHLKTMIIENLEGNKYITHMDLRDNRLTDLDLSSLCNLEQLHCERNQLRELTLSGFSLRTLYANSNRLTTVNVYPVPSLLTSLELSRNLLECVPDWACEAKKIEILDVSYNLLTEVPMRILSSLSLRKLMVGHNHVQSLPTLVEHIPLEVLDVQHNLLTRLPDTLFSKALNLRYLNASANSLESLPSACAGEESLSALQLLYLTNNLLTDQCVPVLVGHPHLRILHLANNQLQTFPASKLNKLEQLEELNLSGNKLKTIPTTIANCKRLHTLVAHSNHISIFPEILQLPQIQFVDLSCNDLTEILIPEALPATLQDLDLTGNTNLVLEHKTLDTFSHITTLKIDQKPLPTTDSTVTSTFWSHGLAEMAGQRNKLCVSALAVDNFAEGVGAVYGMFDGDRNEELPRLLQCTMADVLLEEVQQSTNDTVFMANTFLVSHRKLGMAGQKLGCSALLCYIRPDTADPMNSFSLTVANVGTCQAVLCRGGKPVPLSKVFSLEQDPEEAQRVKDQKAIITEDNKVNGVTCCTRLLGCTYLYPWILPKPHISSTPLTIQDELLILGNKALWEHLSYTEAVNAVRHVQDPLAAAKKLCTLSQSYGCQDNVGAMVVYLNIGEEGCTCEMNGLTLPGPMGFASTTIIKDPPKPTTPSSSSGIASEFSSEMSTSEVSSEVGSTASDEHNTVGLDAGLLPRPERRCSLHPAPTSGVFQRQPSCATFSSNQSDNGLDSDDDQPVEGVITNGSKVEVEVDIHCCRGRDLENSPTLPENSPAPCPEDRSRGSLFGIRRQNSVNSGILLPVSKDRTELQKSPSTSCLYGKKLSNGSIVPLEDSLNLIEVATEAPKKKTGYFAAPTQLEPEDQFVIPRDLEEEVKEQMKHHQESRHEPEPSEEDRTELPEEFDTAL</sequence>
<dbReference type="eggNOG" id="KOG0619">
    <property type="taxonomic scope" value="Eukaryota"/>
</dbReference>
<evidence type="ECO:0000259" key="7">
    <source>
        <dbReference type="PROSITE" id="PS51746"/>
    </source>
</evidence>
<dbReference type="CDD" id="cd00143">
    <property type="entry name" value="PP2Cc"/>
    <property type="match status" value="1"/>
</dbReference>
<keyword evidence="9" id="KW-1185">Reference proteome</keyword>
<keyword evidence="1" id="KW-0433">Leucine-rich repeat</keyword>
<dbReference type="Pfam" id="PF13516">
    <property type="entry name" value="LRR_6"/>
    <property type="match status" value="2"/>
</dbReference>
<dbReference type="GO" id="GO:0005737">
    <property type="term" value="C:cytoplasm"/>
    <property type="evidence" value="ECO:0000318"/>
    <property type="project" value="GO_Central"/>
</dbReference>
<dbReference type="PROSITE" id="PS51450">
    <property type="entry name" value="LRR"/>
    <property type="match status" value="2"/>
</dbReference>
<feature type="compositionally biased region" description="Polar residues" evidence="5">
    <location>
        <begin position="1159"/>
        <end position="1178"/>
    </location>
</feature>
<reference evidence="8" key="1">
    <citation type="submission" date="2018-03" db="EMBL/GenBank/DDBJ databases">
        <title>ARS-UCD1.2.</title>
        <authorList>
            <person name="Rosen B.D."/>
            <person name="Bickhart D.M."/>
            <person name="Koren S."/>
            <person name="Schnabel R.D."/>
            <person name="Hall R."/>
            <person name="Zimin A."/>
            <person name="Dreischer C."/>
            <person name="Schultheiss S."/>
            <person name="Schroeder S.G."/>
            <person name="Elsik C.G."/>
            <person name="Couldrey C."/>
            <person name="Liu G.E."/>
            <person name="Van Tassell C.P."/>
            <person name="Phillippy A.M."/>
            <person name="Smith T.P.L."/>
            <person name="Medrano J.F."/>
        </authorList>
    </citation>
    <scope>NUCLEOTIDE SEQUENCE [LARGE SCALE GENOMIC DNA]</scope>
    <source>
        <strain evidence="8">Hereford</strain>
    </source>
</reference>
<dbReference type="PANTHER" id="PTHR48051:SF43">
    <property type="entry name" value="PH DOMAIN AND LEUCINE RICH REPEAT PROTEIN PHOSPHATASE 1"/>
    <property type="match status" value="1"/>
</dbReference>
<dbReference type="GO" id="GO:0005929">
    <property type="term" value="C:cilium"/>
    <property type="evidence" value="ECO:0007669"/>
    <property type="project" value="Ensembl"/>
</dbReference>
<dbReference type="HOGENOM" id="CLU_003020_0_0_1"/>
<feature type="compositionally biased region" description="Acidic residues" evidence="5">
    <location>
        <begin position="1339"/>
        <end position="1355"/>
    </location>
</feature>
<dbReference type="PANTHER" id="PTHR48051">
    <property type="match status" value="1"/>
</dbReference>
<feature type="compositionally biased region" description="Pro residues" evidence="5">
    <location>
        <begin position="8"/>
        <end position="20"/>
    </location>
</feature>
<dbReference type="InterPro" id="IPR036457">
    <property type="entry name" value="PPM-type-like_dom_sf"/>
</dbReference>
<dbReference type="PROSITE" id="PS50003">
    <property type="entry name" value="PH_DOMAIN"/>
    <property type="match status" value="1"/>
</dbReference>
<dbReference type="GO" id="GO:0045171">
    <property type="term" value="C:intercellular bridge"/>
    <property type="evidence" value="ECO:0007669"/>
    <property type="project" value="Ensembl"/>
</dbReference>
<dbReference type="eggNOG" id="KOG0618">
    <property type="taxonomic scope" value="Eukaryota"/>
</dbReference>
<dbReference type="SUPFAM" id="SSF50729">
    <property type="entry name" value="PH domain-like"/>
    <property type="match status" value="1"/>
</dbReference>
<dbReference type="Gene3D" id="3.80.10.10">
    <property type="entry name" value="Ribonuclease Inhibitor"/>
    <property type="match status" value="3"/>
</dbReference>
<feature type="domain" description="PH" evidence="6">
    <location>
        <begin position="182"/>
        <end position="280"/>
    </location>
</feature>
<evidence type="ECO:0000256" key="5">
    <source>
        <dbReference type="SAM" id="MobiDB-lite"/>
    </source>
</evidence>
<feature type="region of interest" description="Disordered" evidence="5">
    <location>
        <begin position="1210"/>
        <end position="1231"/>
    </location>
</feature>
<organism evidence="8 9">
    <name type="scientific">Bos taurus</name>
    <name type="common">Bovine</name>
    <dbReference type="NCBI Taxonomy" id="9913"/>
    <lineage>
        <taxon>Eukaryota</taxon>
        <taxon>Metazoa</taxon>
        <taxon>Chordata</taxon>
        <taxon>Craniata</taxon>
        <taxon>Vertebrata</taxon>
        <taxon>Euteleostomi</taxon>
        <taxon>Mammalia</taxon>
        <taxon>Eutheria</taxon>
        <taxon>Laurasiatheria</taxon>
        <taxon>Artiodactyla</taxon>
        <taxon>Ruminantia</taxon>
        <taxon>Pecora</taxon>
        <taxon>Bovidae</taxon>
        <taxon>Bovinae</taxon>
        <taxon>Bos</taxon>
    </lineage>
</organism>
<comment type="catalytic activity">
    <reaction evidence="4">
        <text>O-phospho-L-seryl-[protein] + H2O = L-seryl-[protein] + phosphate</text>
        <dbReference type="Rhea" id="RHEA:20629"/>
        <dbReference type="Rhea" id="RHEA-COMP:9863"/>
        <dbReference type="Rhea" id="RHEA-COMP:11604"/>
        <dbReference type="ChEBI" id="CHEBI:15377"/>
        <dbReference type="ChEBI" id="CHEBI:29999"/>
        <dbReference type="ChEBI" id="CHEBI:43474"/>
        <dbReference type="ChEBI" id="CHEBI:83421"/>
        <dbReference type="EC" id="3.1.3.16"/>
    </reaction>
</comment>
<gene>
    <name evidence="8 10" type="primary">PHLPP2</name>
</gene>
<dbReference type="OrthoDB" id="1394818at2759"/>
<protein>
    <submittedName>
        <fullName evidence="8">PH domain and leucine rich repeat protein phosphatase 2</fullName>
    </submittedName>
</protein>
<proteinExistence type="predicted"/>
<evidence type="ECO:0000313" key="9">
    <source>
        <dbReference type="Proteomes" id="UP000009136"/>
    </source>
</evidence>
<evidence type="ECO:0000313" key="8">
    <source>
        <dbReference type="Ensembl" id="ENSBTAP00000053245.4"/>
    </source>
</evidence>
<evidence type="ECO:0000313" key="10">
    <source>
        <dbReference type="VGNC" id="VGNC:32841"/>
    </source>
</evidence>
<dbReference type="STRING" id="9913.ENSBTAP00000053245"/>
<feature type="region of interest" description="Disordered" evidence="5">
    <location>
        <begin position="1321"/>
        <end position="1355"/>
    </location>
</feature>
<dbReference type="GeneTree" id="ENSGT00940000159841"/>